<dbReference type="KEGG" id="xdi:EZH22_31175"/>
<reference evidence="1 2" key="1">
    <citation type="submission" date="2020-10" db="EMBL/GenBank/DDBJ databases">
        <title>Degradation of 1,4-Dioxane by Xanthobacter sp. YN2, via a Novel Group-2 Soluble Di-Iron Monooxygenase.</title>
        <authorList>
            <person name="Ma F."/>
            <person name="Wang Y."/>
            <person name="Yang J."/>
            <person name="Guo H."/>
            <person name="Su D."/>
            <person name="Yu L."/>
        </authorList>
    </citation>
    <scope>NUCLEOTIDE SEQUENCE [LARGE SCALE GENOMIC DNA]</scope>
    <source>
        <strain evidence="1 2">YN2</strain>
        <plasmid evidence="1 2">unnamed3</plasmid>
    </source>
</reference>
<proteinExistence type="predicted"/>
<keyword evidence="1" id="KW-0614">Plasmid</keyword>
<gene>
    <name evidence="1" type="ORF">EZH22_31175</name>
</gene>
<sequence length="101" mass="10813">MAIYTSKEDMHFAECCPITIYRDGRPILAVVGEGQPAEKATEVDRALAEEVRRALANAPKMLELLRVIRGLPDAMVALARAGHGEAFMAVMGDAPGCANSN</sequence>
<organism evidence="1 2">
    <name type="scientific">Xanthobacter dioxanivorans</name>
    <dbReference type="NCBI Taxonomy" id="2528964"/>
    <lineage>
        <taxon>Bacteria</taxon>
        <taxon>Pseudomonadati</taxon>
        <taxon>Pseudomonadota</taxon>
        <taxon>Alphaproteobacteria</taxon>
        <taxon>Hyphomicrobiales</taxon>
        <taxon>Xanthobacteraceae</taxon>
        <taxon>Xanthobacter</taxon>
    </lineage>
</organism>
<name>A0A974PVF2_9HYPH</name>
<dbReference type="RefSeq" id="WP_203197111.1">
    <property type="nucleotide sequence ID" value="NZ_CP063365.1"/>
</dbReference>
<dbReference type="EMBL" id="CP063365">
    <property type="protein sequence ID" value="QRG10236.1"/>
    <property type="molecule type" value="Genomic_DNA"/>
</dbReference>
<evidence type="ECO:0000313" key="2">
    <source>
        <dbReference type="Proteomes" id="UP000596427"/>
    </source>
</evidence>
<geneLocation type="plasmid" evidence="1 2">
    <name>unnamed3</name>
</geneLocation>
<evidence type="ECO:0000313" key="1">
    <source>
        <dbReference type="EMBL" id="QRG10236.1"/>
    </source>
</evidence>
<protein>
    <submittedName>
        <fullName evidence="1">Uncharacterized protein</fullName>
    </submittedName>
</protein>
<dbReference type="AlphaFoldDB" id="A0A974PVF2"/>
<accession>A0A974PVF2</accession>
<dbReference type="Proteomes" id="UP000596427">
    <property type="component" value="Plasmid unnamed3"/>
</dbReference>
<keyword evidence="2" id="KW-1185">Reference proteome</keyword>